<dbReference type="Gene3D" id="1.10.1780.10">
    <property type="entry name" value="Clp, N-terminal domain"/>
    <property type="match status" value="1"/>
</dbReference>
<dbReference type="Gene3D" id="3.40.50.880">
    <property type="match status" value="1"/>
</dbReference>
<reference evidence="4" key="1">
    <citation type="submission" date="2015-05" db="EMBL/GenBank/DDBJ databases">
        <authorList>
            <person name="Fogelqvist Johan"/>
        </authorList>
    </citation>
    <scope>NUCLEOTIDE SEQUENCE [LARGE SCALE GENOMIC DNA]</scope>
</reference>
<dbReference type="Pfam" id="PF01965">
    <property type="entry name" value="DJ-1_PfpI"/>
    <property type="match status" value="1"/>
</dbReference>
<dbReference type="Pfam" id="PF02861">
    <property type="entry name" value="Clp_N"/>
    <property type="match status" value="2"/>
</dbReference>
<dbReference type="EMBL" id="CVQI01011558">
    <property type="protein sequence ID" value="CRK21146.1"/>
    <property type="molecule type" value="Genomic_DNA"/>
</dbReference>
<name>A0A0G4LGI7_VERLO</name>
<evidence type="ECO:0000313" key="4">
    <source>
        <dbReference type="Proteomes" id="UP000045706"/>
    </source>
</evidence>
<dbReference type="PANTHER" id="PTHR43130:SF7">
    <property type="entry name" value="DJ-1_PFPI DOMAIN-CONTAINING PROTEIN"/>
    <property type="match status" value="1"/>
</dbReference>
<evidence type="ECO:0000259" key="2">
    <source>
        <dbReference type="PROSITE" id="PS51903"/>
    </source>
</evidence>
<protein>
    <recommendedName>
        <fullName evidence="2">Clp R domain-containing protein</fullName>
    </recommendedName>
</protein>
<accession>A0A0G4LGI7</accession>
<dbReference type="InterPro" id="IPR029062">
    <property type="entry name" value="Class_I_gatase-like"/>
</dbReference>
<dbReference type="InterPro" id="IPR036628">
    <property type="entry name" value="Clp_N_dom_sf"/>
</dbReference>
<organism evidence="3 4">
    <name type="scientific">Verticillium longisporum</name>
    <name type="common">Verticillium dahliae var. longisporum</name>
    <dbReference type="NCBI Taxonomy" id="100787"/>
    <lineage>
        <taxon>Eukaryota</taxon>
        <taxon>Fungi</taxon>
        <taxon>Dikarya</taxon>
        <taxon>Ascomycota</taxon>
        <taxon>Pezizomycotina</taxon>
        <taxon>Sordariomycetes</taxon>
        <taxon>Hypocreomycetidae</taxon>
        <taxon>Glomerellales</taxon>
        <taxon>Plectosphaerellaceae</taxon>
        <taxon>Verticillium</taxon>
    </lineage>
</organism>
<evidence type="ECO:0000313" key="3">
    <source>
        <dbReference type="EMBL" id="CRK21146.1"/>
    </source>
</evidence>
<dbReference type="InterPro" id="IPR004176">
    <property type="entry name" value="Clp_R_N"/>
</dbReference>
<dbReference type="SUPFAM" id="SSF52317">
    <property type="entry name" value="Class I glutamine amidotransferase-like"/>
    <property type="match status" value="1"/>
</dbReference>
<dbReference type="InterPro" id="IPR052158">
    <property type="entry name" value="INH-QAR"/>
</dbReference>
<proteinExistence type="predicted"/>
<dbReference type="InterPro" id="IPR002818">
    <property type="entry name" value="DJ-1/PfpI"/>
</dbReference>
<evidence type="ECO:0000256" key="1">
    <source>
        <dbReference type="PROSITE-ProRule" id="PRU01251"/>
    </source>
</evidence>
<dbReference type="PROSITE" id="PS51903">
    <property type="entry name" value="CLP_R"/>
    <property type="match status" value="1"/>
</dbReference>
<sequence>MNYRMEFTDRAEKAVQDAMALAEQYAHSQLLPVHLAVSLLDPPADQSKDQQNGPAPSASMFRQVVERAHGDPQLFDRALKKSLVRLPSQDPPPDQVSVAPGFHAVLRKAQELQKVQRDSFIAIDHLITALAEDHNIQTALREANIPKPKLSLRIGVMMEAVQLADITGIDILGNLSRTHYEGGLAIDEEFAKFEKDAVDMTFYYIGSTLEPTGTSPSLMYLPNVTYDTCPRDLDIIIIGGPLPSHRPPPADRFMKEAWLQTRVWMTTCIGSMWLASTGLLDGKKATTNRSLLGAAKQAHPNVEWLDQKWAITDKAYEGPNGKGELWTAGGAAVGTEMIAKYCLQNFNPEYVKYVALHSLALDEYELEPFYHTKAVATV</sequence>
<feature type="domain" description="Clp R" evidence="2">
    <location>
        <begin position="1"/>
        <end position="161"/>
    </location>
</feature>
<dbReference type="Proteomes" id="UP000045706">
    <property type="component" value="Unassembled WGS sequence"/>
</dbReference>
<dbReference type="SUPFAM" id="SSF81923">
    <property type="entry name" value="Double Clp-N motif"/>
    <property type="match status" value="1"/>
</dbReference>
<keyword evidence="1" id="KW-0677">Repeat</keyword>
<dbReference type="AlphaFoldDB" id="A0A0G4LGI7"/>
<dbReference type="PANTHER" id="PTHR43130">
    <property type="entry name" value="ARAC-FAMILY TRANSCRIPTIONAL REGULATOR"/>
    <property type="match status" value="1"/>
</dbReference>
<gene>
    <name evidence="3" type="ORF">BN1723_012252</name>
</gene>